<organism evidence="2 3">
    <name type="scientific">Methanosphaerula palustris (strain ATCC BAA-1556 / DSM 19958 / E1-9c)</name>
    <dbReference type="NCBI Taxonomy" id="521011"/>
    <lineage>
        <taxon>Archaea</taxon>
        <taxon>Methanobacteriati</taxon>
        <taxon>Methanobacteriota</taxon>
        <taxon>Stenosarchaea group</taxon>
        <taxon>Methanomicrobia</taxon>
        <taxon>Methanomicrobiales</taxon>
        <taxon>Methanoregulaceae</taxon>
        <taxon>Methanosphaerula</taxon>
    </lineage>
</organism>
<protein>
    <submittedName>
        <fullName evidence="2">Uncharacterized protein</fullName>
    </submittedName>
</protein>
<name>B8GH07_METPE</name>
<feature type="transmembrane region" description="Helical" evidence="1">
    <location>
        <begin position="190"/>
        <end position="208"/>
    </location>
</feature>
<gene>
    <name evidence="2" type="ordered locus">Mpal_1065</name>
</gene>
<proteinExistence type="predicted"/>
<dbReference type="HOGENOM" id="CLU_1105218_0_0_2"/>
<dbReference type="AlphaFoldDB" id="B8GH07"/>
<dbReference type="Proteomes" id="UP000002457">
    <property type="component" value="Chromosome"/>
</dbReference>
<keyword evidence="1" id="KW-1133">Transmembrane helix</keyword>
<evidence type="ECO:0000313" key="2">
    <source>
        <dbReference type="EMBL" id="ACL16412.1"/>
    </source>
</evidence>
<dbReference type="KEGG" id="mpl:Mpal_1065"/>
<feature type="transmembrane region" description="Helical" evidence="1">
    <location>
        <begin position="129"/>
        <end position="153"/>
    </location>
</feature>
<evidence type="ECO:0000313" key="3">
    <source>
        <dbReference type="Proteomes" id="UP000002457"/>
    </source>
</evidence>
<accession>B8GH07</accession>
<keyword evidence="1" id="KW-0812">Transmembrane</keyword>
<keyword evidence="3" id="KW-1185">Reference proteome</keyword>
<reference evidence="2 3" key="1">
    <citation type="journal article" date="2015" name="Genome Announc.">
        <title>Complete Genome Sequence of Methanosphaerula palustris E1-9CT, a Hydrogenotrophic Methanogen Isolated from a Minerotrophic Fen Peatland.</title>
        <authorList>
            <person name="Cadillo-Quiroz H."/>
            <person name="Browne P."/>
            <person name="Kyrpides N."/>
            <person name="Woyke T."/>
            <person name="Goodwin L."/>
            <person name="Detter C."/>
            <person name="Yavitt J.B."/>
            <person name="Zinder S.H."/>
        </authorList>
    </citation>
    <scope>NUCLEOTIDE SEQUENCE [LARGE SCALE GENOMIC DNA]</scope>
    <source>
        <strain evidence="3">ATCC BAA-1556 / DSM 19958 / E1-9c</strain>
    </source>
</reference>
<sequence>MNAPGGLFCTACGASLQGKEELTASPAPELVSQSVLTPIITQVSEPEPVQVHESDPVIPYEPVVPPTSSPPEPVPKLASTPIITPVFGQVHESVPEPTPEPVVRSVPAVEPVSPVLSEKRFSAAGIGPWLPSLIGSFGGLLLIVGTFTPMMQFATAPVSTFNTDAGMGVLFIGFGIGALLLGALKWFRELQVLGAVTLFLIGFVFWRINSTFAGIGSATASSGLSFQWGWAVLVLGAVLLLSARLVALRRS</sequence>
<evidence type="ECO:0000256" key="1">
    <source>
        <dbReference type="SAM" id="Phobius"/>
    </source>
</evidence>
<feature type="transmembrane region" description="Helical" evidence="1">
    <location>
        <begin position="165"/>
        <end position="183"/>
    </location>
</feature>
<dbReference type="EMBL" id="CP001338">
    <property type="protein sequence ID" value="ACL16412.1"/>
    <property type="molecule type" value="Genomic_DNA"/>
</dbReference>
<feature type="transmembrane region" description="Helical" evidence="1">
    <location>
        <begin position="228"/>
        <end position="247"/>
    </location>
</feature>
<keyword evidence="1" id="KW-0472">Membrane</keyword>